<name>A0A6S6SI54_9BACT</name>
<sequence>MYKLILFIIIFMITIGCSKTATNSYPPIYLPINSLISLKTEGLVFMKRSMVLCIGKKIGMYAVVTHKKEWELQYENNITHLMLLDDHLLTVTQDKEKSFIRILNNLGQIEKEDSLNFSIEKIYRTPDDDKLLIQTITYSEDTVRPLLFLYDYKKQVIDWSNKTTLIVSEPYFKDESIFYISQDRVKSCHFLTGNPIDSFFYNQHQLLEKQNSSPLWKVCNLATGEVDLRSWNFNIKIANKVLVAQDRDSIIYELDFKSKKIEPFLSLNSRIKYLTSDSLENKIVAYTENKDLILIDIPTKNKKILQLKQVPVDFVHTKVFQIYLGKIWYTYHHDGKFYLTSETI</sequence>
<gene>
    <name evidence="1" type="ORF">HELGO_WM75632</name>
</gene>
<reference evidence="1" key="1">
    <citation type="submission" date="2020-01" db="EMBL/GenBank/DDBJ databases">
        <authorList>
            <person name="Meier V. D."/>
            <person name="Meier V D."/>
        </authorList>
    </citation>
    <scope>NUCLEOTIDE SEQUENCE</scope>
    <source>
        <strain evidence="1">HLG_WM_MAG_01</strain>
    </source>
</reference>
<dbReference type="AlphaFoldDB" id="A0A6S6SI54"/>
<dbReference type="SUPFAM" id="SSF69322">
    <property type="entry name" value="Tricorn protease domain 2"/>
    <property type="match status" value="1"/>
</dbReference>
<proteinExistence type="predicted"/>
<accession>A0A6S6SI54</accession>
<protein>
    <recommendedName>
        <fullName evidence="2">Lipoprotein</fullName>
    </recommendedName>
</protein>
<dbReference type="EMBL" id="CACVAS010000021">
    <property type="protein sequence ID" value="CAA6802478.1"/>
    <property type="molecule type" value="Genomic_DNA"/>
</dbReference>
<evidence type="ECO:0000313" key="1">
    <source>
        <dbReference type="EMBL" id="CAA6802478.1"/>
    </source>
</evidence>
<dbReference type="PROSITE" id="PS51257">
    <property type="entry name" value="PROKAR_LIPOPROTEIN"/>
    <property type="match status" value="1"/>
</dbReference>
<evidence type="ECO:0008006" key="2">
    <source>
        <dbReference type="Google" id="ProtNLM"/>
    </source>
</evidence>
<organism evidence="1">
    <name type="scientific">uncultured Sulfurovum sp</name>
    <dbReference type="NCBI Taxonomy" id="269237"/>
    <lineage>
        <taxon>Bacteria</taxon>
        <taxon>Pseudomonadati</taxon>
        <taxon>Campylobacterota</taxon>
        <taxon>Epsilonproteobacteria</taxon>
        <taxon>Campylobacterales</taxon>
        <taxon>Sulfurovaceae</taxon>
        <taxon>Sulfurovum</taxon>
        <taxon>environmental samples</taxon>
    </lineage>
</organism>